<dbReference type="InterPro" id="IPR027417">
    <property type="entry name" value="P-loop_NTPase"/>
</dbReference>
<feature type="domain" description="SF3 helicase" evidence="5">
    <location>
        <begin position="460"/>
        <end position="615"/>
    </location>
</feature>
<evidence type="ECO:0000313" key="7">
    <source>
        <dbReference type="Proteomes" id="UP001364890"/>
    </source>
</evidence>
<dbReference type="Pfam" id="PF08706">
    <property type="entry name" value="D5_N"/>
    <property type="match status" value="1"/>
</dbReference>
<evidence type="ECO:0000256" key="4">
    <source>
        <dbReference type="ARBA" id="ARBA00022840"/>
    </source>
</evidence>
<dbReference type="InterPro" id="IPR014015">
    <property type="entry name" value="Helicase_SF3_DNA-vir"/>
</dbReference>
<name>A0ABU8F653_9BACI</name>
<dbReference type="InterPro" id="IPR014818">
    <property type="entry name" value="Phage/plasmid_primase_P4_C"/>
</dbReference>
<keyword evidence="1" id="KW-0547">Nucleotide-binding</keyword>
<keyword evidence="4" id="KW-0067">ATP-binding</keyword>
<dbReference type="InterPro" id="IPR004968">
    <property type="entry name" value="DNA_primase/NTPase_C"/>
</dbReference>
<evidence type="ECO:0000256" key="3">
    <source>
        <dbReference type="ARBA" id="ARBA00022806"/>
    </source>
</evidence>
<dbReference type="Pfam" id="PF22763">
    <property type="entry name" value="NrS1-1_pol-like_HBD"/>
    <property type="match status" value="1"/>
</dbReference>
<proteinExistence type="predicted"/>
<evidence type="ECO:0000256" key="1">
    <source>
        <dbReference type="ARBA" id="ARBA00022741"/>
    </source>
</evidence>
<dbReference type="RefSeq" id="WP_336498058.1">
    <property type="nucleotide sequence ID" value="NZ_JBAWSY010000009.1"/>
</dbReference>
<comment type="caution">
    <text evidence="6">The sequence shown here is derived from an EMBL/GenBank/DDBJ whole genome shotgun (WGS) entry which is preliminary data.</text>
</comment>
<evidence type="ECO:0000259" key="5">
    <source>
        <dbReference type="PROSITE" id="PS51206"/>
    </source>
</evidence>
<organism evidence="6 7">
    <name type="scientific">Psychrobacillus mangrovi</name>
    <dbReference type="NCBI Taxonomy" id="3117745"/>
    <lineage>
        <taxon>Bacteria</taxon>
        <taxon>Bacillati</taxon>
        <taxon>Bacillota</taxon>
        <taxon>Bacilli</taxon>
        <taxon>Bacillales</taxon>
        <taxon>Bacillaceae</taxon>
        <taxon>Psychrobacillus</taxon>
    </lineage>
</organism>
<dbReference type="Pfam" id="PF19263">
    <property type="entry name" value="DUF5906"/>
    <property type="match status" value="1"/>
</dbReference>
<evidence type="ECO:0000256" key="2">
    <source>
        <dbReference type="ARBA" id="ARBA00022801"/>
    </source>
</evidence>
<keyword evidence="3" id="KW-0347">Helicase</keyword>
<reference evidence="6 7" key="1">
    <citation type="submission" date="2024-01" db="EMBL/GenBank/DDBJ databases">
        <title>Seven novel Bacillus-like species.</title>
        <authorList>
            <person name="Liu G."/>
        </authorList>
    </citation>
    <scope>NUCLEOTIDE SEQUENCE [LARGE SCALE GENOMIC DNA]</scope>
    <source>
        <strain evidence="6 7">FJAT-51614</strain>
    </source>
</reference>
<evidence type="ECO:0000313" key="6">
    <source>
        <dbReference type="EMBL" id="MEI4770497.1"/>
    </source>
</evidence>
<dbReference type="NCBIfam" id="TIGR01613">
    <property type="entry name" value="primase_Cterm"/>
    <property type="match status" value="1"/>
</dbReference>
<dbReference type="InterPro" id="IPR054468">
    <property type="entry name" value="NrSPol-like_HBD"/>
</dbReference>
<accession>A0ABU8F653</accession>
<keyword evidence="2" id="KW-0378">Hydrolase</keyword>
<dbReference type="PANTHER" id="PTHR35372:SF2">
    <property type="entry name" value="SF3 HELICASE DOMAIN-CONTAINING PROTEIN"/>
    <property type="match status" value="1"/>
</dbReference>
<dbReference type="InterPro" id="IPR051620">
    <property type="entry name" value="ORF904-like_C"/>
</dbReference>
<dbReference type="Pfam" id="PF03288">
    <property type="entry name" value="Pox_D5"/>
    <property type="match status" value="1"/>
</dbReference>
<protein>
    <submittedName>
        <fullName evidence="6">Phage/plasmid primase, P4 family</fullName>
    </submittedName>
</protein>
<gene>
    <name evidence="6" type="ORF">WAX74_12705</name>
</gene>
<sequence>MYKNIPEEMKHMKQWVCYKAMSRGEKITKVPVNPISGTPIDSNKEDNWLEFEEAVHYTGNKVVSGIGFVFTSEDDYVGIDIDGCVGENGQFNKIAEEILCQFEGRAYAEYSPSGKGIHLITKGIKESNRSKNSECGLEIYQNKRYFTVTGNMLEGFSEIHSSSDKINSICKIFLEKGEEEEKVLLIVDRKEKTDEDLLEIMFRSKNGHRLRSLYDGDWKGYYSSQSEADLALCNALAFYTKKDADQIDSLFRKSGLNTIKWDGIHYADGSTYGNVVIEKAIKDTDAVYNPSNDRSSVRTKETKNNMKGQANEFPHWYMKGSNSLTFMPGILAKHLQSKEKLIYSSEHFFQYENGVYQKIEEQQMKKKIQKHLLDEHSKSSHVRDTLEQLKNRVWYDGDLFDSPLLKNKINCKNGILNLTTRKMEEHSPELVTTIQLNANYNESASCPTFDEFINSSLSKKDVMIAQELMGYLLIPETVAEKAFILHGPGRTGKSTFLKLIEYILGKKNISNVALQDLSHQFKPSLLFGKLANIYADLPNKALQDTSLFKTLVSGDSIVAEEKFRSPFSFSNKARLLFSCNELPANYVDRTDGFYRRLIILPFLRQVEESKIDTALQFKLQNEADGIVRWALEGLERLITNNYQFTKSETTENLLFEYKKQSNNVIWYVTEFCELKVDGVEYSQNLYHHYKKTCLENNMQPISQTKFNKSLDMEYKRNVLKTEDSSKRIIFKGITIGKKL</sequence>
<dbReference type="SMART" id="SM00885">
    <property type="entry name" value="D5_N"/>
    <property type="match status" value="1"/>
</dbReference>
<keyword evidence="7" id="KW-1185">Reference proteome</keyword>
<dbReference type="Proteomes" id="UP001364890">
    <property type="component" value="Unassembled WGS sequence"/>
</dbReference>
<dbReference type="EMBL" id="JBAWSY010000009">
    <property type="protein sequence ID" value="MEI4770497.1"/>
    <property type="molecule type" value="Genomic_DNA"/>
</dbReference>
<dbReference type="PANTHER" id="PTHR35372">
    <property type="entry name" value="ATP BINDING PROTEIN-RELATED"/>
    <property type="match status" value="1"/>
</dbReference>
<dbReference type="InterPro" id="IPR006500">
    <property type="entry name" value="Helicase_put_C_phage/plasmid"/>
</dbReference>
<dbReference type="SUPFAM" id="SSF52540">
    <property type="entry name" value="P-loop containing nucleoside triphosphate hydrolases"/>
    <property type="match status" value="1"/>
</dbReference>
<dbReference type="Gene3D" id="3.40.50.300">
    <property type="entry name" value="P-loop containing nucleotide triphosphate hydrolases"/>
    <property type="match status" value="1"/>
</dbReference>
<dbReference type="InterPro" id="IPR045455">
    <property type="entry name" value="NrS-1_pol-like_helicase"/>
</dbReference>
<dbReference type="PROSITE" id="PS51206">
    <property type="entry name" value="SF3_HELICASE_1"/>
    <property type="match status" value="1"/>
</dbReference>